<dbReference type="PROSITE" id="PS50088">
    <property type="entry name" value="ANK_REPEAT"/>
    <property type="match status" value="1"/>
</dbReference>
<comment type="caution">
    <text evidence="2">The sequence shown here is derived from an EMBL/GenBank/DDBJ whole genome shotgun (WGS) entry which is preliminary data.</text>
</comment>
<feature type="repeat" description="ANK" evidence="1">
    <location>
        <begin position="153"/>
        <end position="175"/>
    </location>
</feature>
<dbReference type="Pfam" id="PF12796">
    <property type="entry name" value="Ank_2"/>
    <property type="match status" value="1"/>
</dbReference>
<proteinExistence type="predicted"/>
<reference evidence="2 3" key="1">
    <citation type="submission" date="2024-07" db="EMBL/GenBank/DDBJ databases">
        <title>Section-level genome sequencing and comparative genomics of Aspergillus sections Usti and Cavernicolus.</title>
        <authorList>
            <consortium name="Lawrence Berkeley National Laboratory"/>
            <person name="Nybo J.L."/>
            <person name="Vesth T.C."/>
            <person name="Theobald S."/>
            <person name="Frisvad J.C."/>
            <person name="Larsen T.O."/>
            <person name="Kjaerboelling I."/>
            <person name="Rothschild-Mancinelli K."/>
            <person name="Lyhne E.K."/>
            <person name="Kogle M.E."/>
            <person name="Barry K."/>
            <person name="Clum A."/>
            <person name="Na H."/>
            <person name="Ledsgaard L."/>
            <person name="Lin J."/>
            <person name="Lipzen A."/>
            <person name="Kuo A."/>
            <person name="Riley R."/>
            <person name="Mondo S."/>
            <person name="Labutti K."/>
            <person name="Haridas S."/>
            <person name="Pangalinan J."/>
            <person name="Salamov A.A."/>
            <person name="Simmons B.A."/>
            <person name="Magnuson J.K."/>
            <person name="Chen J."/>
            <person name="Drula E."/>
            <person name="Henrissat B."/>
            <person name="Wiebenga A."/>
            <person name="Lubbers R.J."/>
            <person name="Gomes A.C."/>
            <person name="Makela M.R."/>
            <person name="Stajich J."/>
            <person name="Grigoriev I.V."/>
            <person name="Mortensen U.H."/>
            <person name="De Vries R.P."/>
            <person name="Baker S.E."/>
            <person name="Andersen M.R."/>
        </authorList>
    </citation>
    <scope>NUCLEOTIDE SEQUENCE [LARGE SCALE GENOMIC DNA]</scope>
    <source>
        <strain evidence="2 3">CBS 123904</strain>
    </source>
</reference>
<sequence length="237" mass="26848">MLLDCGMRIGIRPDAHLHGGVAANATMHGYTMLKFVVDRGLLALPTGNTQEDVSAVLAAIRGQDLLSLKFLFEKGVRIPPNEQESVLDDVFYQNATLDTTREMLDALLSHEVDINAPDFIGYTCVYRNLGPRKKEYLTLLFDRGADPLHHDNEGQSPLYVAAVKGHVELVRIILESIDLCHVSTDMLRIELWEAIQQASRRESWKVVRLLERYRHDHGLDTLPREYRMTVSKTQGLK</sequence>
<gene>
    <name evidence="2" type="ORF">BJY01DRAFT_229845</name>
</gene>
<keyword evidence="3" id="KW-1185">Reference proteome</keyword>
<dbReference type="Proteomes" id="UP001610446">
    <property type="component" value="Unassembled WGS sequence"/>
</dbReference>
<organism evidence="2 3">
    <name type="scientific">Aspergillus pseudoustus</name>
    <dbReference type="NCBI Taxonomy" id="1810923"/>
    <lineage>
        <taxon>Eukaryota</taxon>
        <taxon>Fungi</taxon>
        <taxon>Dikarya</taxon>
        <taxon>Ascomycota</taxon>
        <taxon>Pezizomycotina</taxon>
        <taxon>Eurotiomycetes</taxon>
        <taxon>Eurotiomycetidae</taxon>
        <taxon>Eurotiales</taxon>
        <taxon>Aspergillaceae</taxon>
        <taxon>Aspergillus</taxon>
        <taxon>Aspergillus subgen. Nidulantes</taxon>
    </lineage>
</organism>
<dbReference type="InterPro" id="IPR036770">
    <property type="entry name" value="Ankyrin_rpt-contain_sf"/>
</dbReference>
<name>A0ABR4IGG7_9EURO</name>
<keyword evidence="1" id="KW-0040">ANK repeat</keyword>
<evidence type="ECO:0000313" key="2">
    <source>
        <dbReference type="EMBL" id="KAL2826334.1"/>
    </source>
</evidence>
<protein>
    <submittedName>
        <fullName evidence="2">Ankyrin repeat-containing domain protein</fullName>
    </submittedName>
</protein>
<dbReference type="PROSITE" id="PS50297">
    <property type="entry name" value="ANK_REP_REGION"/>
    <property type="match status" value="1"/>
</dbReference>
<dbReference type="InterPro" id="IPR002110">
    <property type="entry name" value="Ankyrin_rpt"/>
</dbReference>
<evidence type="ECO:0000313" key="3">
    <source>
        <dbReference type="Proteomes" id="UP001610446"/>
    </source>
</evidence>
<dbReference type="SUPFAM" id="SSF48403">
    <property type="entry name" value="Ankyrin repeat"/>
    <property type="match status" value="1"/>
</dbReference>
<dbReference type="EMBL" id="JBFXLU010000450">
    <property type="protein sequence ID" value="KAL2826334.1"/>
    <property type="molecule type" value="Genomic_DNA"/>
</dbReference>
<dbReference type="Gene3D" id="1.25.40.20">
    <property type="entry name" value="Ankyrin repeat-containing domain"/>
    <property type="match status" value="1"/>
</dbReference>
<accession>A0ABR4IGG7</accession>
<evidence type="ECO:0000256" key="1">
    <source>
        <dbReference type="PROSITE-ProRule" id="PRU00023"/>
    </source>
</evidence>